<evidence type="ECO:0000313" key="10">
    <source>
        <dbReference type="Proteomes" id="UP000319756"/>
    </source>
</evidence>
<feature type="transmembrane region" description="Helical" evidence="8">
    <location>
        <begin position="28"/>
        <end position="45"/>
    </location>
</feature>
<evidence type="ECO:0000256" key="4">
    <source>
        <dbReference type="ARBA" id="ARBA00022475"/>
    </source>
</evidence>
<dbReference type="Proteomes" id="UP000319756">
    <property type="component" value="Chromosome"/>
</dbReference>
<keyword evidence="5 8" id="KW-0812">Transmembrane</keyword>
<name>A0A514LD82_9BACI</name>
<dbReference type="Pfam" id="PF01899">
    <property type="entry name" value="MNHE"/>
    <property type="match status" value="1"/>
</dbReference>
<dbReference type="GO" id="GO:0015297">
    <property type="term" value="F:antiporter activity"/>
    <property type="evidence" value="ECO:0007669"/>
    <property type="project" value="UniProtKB-KW"/>
</dbReference>
<organism evidence="9 10">
    <name type="scientific">Salicibibacter halophilus</name>
    <dbReference type="NCBI Taxonomy" id="2502791"/>
    <lineage>
        <taxon>Bacteria</taxon>
        <taxon>Bacillati</taxon>
        <taxon>Bacillota</taxon>
        <taxon>Bacilli</taxon>
        <taxon>Bacillales</taxon>
        <taxon>Bacillaceae</taxon>
        <taxon>Salicibibacter</taxon>
    </lineage>
</organism>
<feature type="transmembrane region" description="Helical" evidence="8">
    <location>
        <begin position="5"/>
        <end position="22"/>
    </location>
</feature>
<protein>
    <submittedName>
        <fullName evidence="9">Na+/H+ antiporter subunit E</fullName>
    </submittedName>
</protein>
<keyword evidence="3" id="KW-0813">Transport</keyword>
<evidence type="ECO:0000256" key="5">
    <source>
        <dbReference type="ARBA" id="ARBA00022692"/>
    </source>
</evidence>
<evidence type="ECO:0000256" key="3">
    <source>
        <dbReference type="ARBA" id="ARBA00022449"/>
    </source>
</evidence>
<dbReference type="InterPro" id="IPR002758">
    <property type="entry name" value="Cation_antiport_E"/>
</dbReference>
<dbReference type="PANTHER" id="PTHR34584:SF1">
    <property type="entry name" value="NA(+)_H(+) ANTIPORTER SUBUNIT E1"/>
    <property type="match status" value="1"/>
</dbReference>
<keyword evidence="7 8" id="KW-0472">Membrane</keyword>
<reference evidence="10" key="1">
    <citation type="submission" date="2019-01" db="EMBL/GenBank/DDBJ databases">
        <title>Genomic analysis of Salicibibacter sp. NKC3-5.</title>
        <authorList>
            <person name="Oh Y.J."/>
        </authorList>
    </citation>
    <scope>NUCLEOTIDE SEQUENCE [LARGE SCALE GENOMIC DNA]</scope>
    <source>
        <strain evidence="10">NKC3-5</strain>
    </source>
</reference>
<gene>
    <name evidence="9" type="ORF">EPH95_00305</name>
</gene>
<comment type="subcellular location">
    <subcellularLocation>
        <location evidence="1">Cell membrane</location>
        <topology evidence="1">Multi-pass membrane protein</topology>
    </subcellularLocation>
</comment>
<dbReference type="GO" id="GO:0008324">
    <property type="term" value="F:monoatomic cation transmembrane transporter activity"/>
    <property type="evidence" value="ECO:0007669"/>
    <property type="project" value="InterPro"/>
</dbReference>
<evidence type="ECO:0000256" key="6">
    <source>
        <dbReference type="ARBA" id="ARBA00022989"/>
    </source>
</evidence>
<dbReference type="EMBL" id="CP035485">
    <property type="protein sequence ID" value="QDI89808.1"/>
    <property type="molecule type" value="Genomic_DNA"/>
</dbReference>
<dbReference type="RefSeq" id="WP_142086326.1">
    <property type="nucleotide sequence ID" value="NZ_CP035485.1"/>
</dbReference>
<keyword evidence="6 8" id="KW-1133">Transmembrane helix</keyword>
<evidence type="ECO:0000256" key="2">
    <source>
        <dbReference type="ARBA" id="ARBA00006228"/>
    </source>
</evidence>
<evidence type="ECO:0000313" key="9">
    <source>
        <dbReference type="EMBL" id="QDI89808.1"/>
    </source>
</evidence>
<keyword evidence="4" id="KW-1003">Cell membrane</keyword>
<comment type="similarity">
    <text evidence="2">Belongs to the CPA3 antiporters (TC 2.A.63) subunit E family.</text>
</comment>
<keyword evidence="10" id="KW-1185">Reference proteome</keyword>
<dbReference type="OrthoDB" id="9800498at2"/>
<proteinExistence type="inferred from homology"/>
<evidence type="ECO:0000256" key="8">
    <source>
        <dbReference type="SAM" id="Phobius"/>
    </source>
</evidence>
<evidence type="ECO:0000256" key="1">
    <source>
        <dbReference type="ARBA" id="ARBA00004651"/>
    </source>
</evidence>
<dbReference type="PANTHER" id="PTHR34584">
    <property type="entry name" value="NA(+)/H(+) ANTIPORTER SUBUNIT E1"/>
    <property type="match status" value="1"/>
</dbReference>
<evidence type="ECO:0000256" key="7">
    <source>
        <dbReference type="ARBA" id="ARBA00023136"/>
    </source>
</evidence>
<dbReference type="GO" id="GO:0005886">
    <property type="term" value="C:plasma membrane"/>
    <property type="evidence" value="ECO:0007669"/>
    <property type="project" value="UniProtKB-SubCell"/>
</dbReference>
<keyword evidence="3" id="KW-0050">Antiport</keyword>
<accession>A0A514LD82</accession>
<dbReference type="KEGG" id="sale:EPH95_00305"/>
<dbReference type="AlphaFoldDB" id="A0A514LD82"/>
<dbReference type="PIRSF" id="PIRSF019239">
    <property type="entry name" value="MrpE"/>
    <property type="match status" value="1"/>
</dbReference>
<feature type="transmembrane region" description="Helical" evidence="8">
    <location>
        <begin position="57"/>
        <end position="80"/>
    </location>
</feature>
<sequence length="162" mass="18567">MAFQLFTNILVMFAWMLFFNSYTVQDAVFGYVIGAIVVRVLAHFMRAEFYLKRAAYLLKLIIVFFRELISANFYVMSILASVNMKIAPGFIAVPTRLESNTEKALFGVMMSLTPGTMAIEFSDDNQYVYVHALDIRDKQAVINKVQTVFEKTILEVTRPHDL</sequence>